<comment type="caution">
    <text evidence="2">The sequence shown here is derived from an EMBL/GenBank/DDBJ whole genome shotgun (WGS) entry which is preliminary data.</text>
</comment>
<dbReference type="EMBL" id="CAJNYT010005710">
    <property type="protein sequence ID" value="CAF3770133.1"/>
    <property type="molecule type" value="Genomic_DNA"/>
</dbReference>
<name>A0A818KT05_9BILA</name>
<protein>
    <submittedName>
        <fullName evidence="2">Uncharacterized protein</fullName>
    </submittedName>
</protein>
<dbReference type="EMBL" id="CAJOBP010007913">
    <property type="protein sequence ID" value="CAF4524047.1"/>
    <property type="molecule type" value="Genomic_DNA"/>
</dbReference>
<evidence type="ECO:0000313" key="3">
    <source>
        <dbReference type="EMBL" id="CAF3770133.1"/>
    </source>
</evidence>
<keyword evidence="8" id="KW-1185">Reference proteome</keyword>
<dbReference type="Proteomes" id="UP000663851">
    <property type="component" value="Unassembled WGS sequence"/>
</dbReference>
<evidence type="ECO:0000313" key="6">
    <source>
        <dbReference type="EMBL" id="CAF4648455.1"/>
    </source>
</evidence>
<evidence type="ECO:0000313" key="8">
    <source>
        <dbReference type="Proteomes" id="UP000663873"/>
    </source>
</evidence>
<dbReference type="EMBL" id="CAJOBR010001972">
    <property type="protein sequence ID" value="CAF4648455.1"/>
    <property type="molecule type" value="Genomic_DNA"/>
</dbReference>
<dbReference type="EMBL" id="CAJOBO010002388">
    <property type="protein sequence ID" value="CAF4448225.1"/>
    <property type="molecule type" value="Genomic_DNA"/>
</dbReference>
<dbReference type="AlphaFoldDB" id="A0A818KT05"/>
<dbReference type="EMBL" id="CAJNYD010003999">
    <property type="protein sequence ID" value="CAF3561080.1"/>
    <property type="molecule type" value="Genomic_DNA"/>
</dbReference>
<sequence>MYVNFRFQFYFIIYLFFLLTLSVHSIRFINIWNTCVDVSVEENIFPLSIIQSPKYFQVCVGQTEGWNRFGSSLFRMHILRTSEPYIDKYVELKHNGYVHLHNETKLTVARWNGAQHEDL</sequence>
<evidence type="ECO:0000313" key="1">
    <source>
        <dbReference type="EMBL" id="CAF3124232.1"/>
    </source>
</evidence>
<dbReference type="Proteomes" id="UP000663848">
    <property type="component" value="Unassembled WGS sequence"/>
</dbReference>
<dbReference type="Proteomes" id="UP000663825">
    <property type="component" value="Unassembled WGS sequence"/>
</dbReference>
<evidence type="ECO:0000313" key="2">
    <source>
        <dbReference type="EMBL" id="CAF3561080.1"/>
    </source>
</evidence>
<accession>A0A818KT05</accession>
<gene>
    <name evidence="3" type="ORF">GRG538_LOCUS32457</name>
    <name evidence="4" type="ORF">HFQ381_LOCUS23670</name>
    <name evidence="2" type="ORF">LUA448_LOCUS28455</name>
    <name evidence="6" type="ORF">QYT958_LOCUS14649</name>
    <name evidence="1" type="ORF">TIS948_LOCUS8164</name>
    <name evidence="5" type="ORF">UJA718_LOCUS27787</name>
</gene>
<dbReference type="OrthoDB" id="9996520at2759"/>
<evidence type="ECO:0000313" key="5">
    <source>
        <dbReference type="EMBL" id="CAF4524047.1"/>
    </source>
</evidence>
<dbReference type="Proteomes" id="UP000663833">
    <property type="component" value="Unassembled WGS sequence"/>
</dbReference>
<organism evidence="2 7">
    <name type="scientific">Rotaria socialis</name>
    <dbReference type="NCBI Taxonomy" id="392032"/>
    <lineage>
        <taxon>Eukaryota</taxon>
        <taxon>Metazoa</taxon>
        <taxon>Spiralia</taxon>
        <taxon>Gnathifera</taxon>
        <taxon>Rotifera</taxon>
        <taxon>Eurotatoria</taxon>
        <taxon>Bdelloidea</taxon>
        <taxon>Philodinida</taxon>
        <taxon>Philodinidae</taxon>
        <taxon>Rotaria</taxon>
    </lineage>
</organism>
<reference evidence="2" key="1">
    <citation type="submission" date="2021-02" db="EMBL/GenBank/DDBJ databases">
        <authorList>
            <person name="Nowell W R."/>
        </authorList>
    </citation>
    <scope>NUCLEOTIDE SEQUENCE</scope>
</reference>
<dbReference type="EMBL" id="CAJNXB010001032">
    <property type="protein sequence ID" value="CAF3124232.1"/>
    <property type="molecule type" value="Genomic_DNA"/>
</dbReference>
<dbReference type="Proteomes" id="UP000663873">
    <property type="component" value="Unassembled WGS sequence"/>
</dbReference>
<evidence type="ECO:0000313" key="4">
    <source>
        <dbReference type="EMBL" id="CAF4448225.1"/>
    </source>
</evidence>
<proteinExistence type="predicted"/>
<evidence type="ECO:0000313" key="7">
    <source>
        <dbReference type="Proteomes" id="UP000663833"/>
    </source>
</evidence>
<dbReference type="Proteomes" id="UP000663872">
    <property type="component" value="Unassembled WGS sequence"/>
</dbReference>